<name>A0A846WTY8_9ACTN</name>
<evidence type="ECO:0000313" key="7">
    <source>
        <dbReference type="EMBL" id="NKY05129.1"/>
    </source>
</evidence>
<dbReference type="InterPro" id="IPR033138">
    <property type="entry name" value="Cu_oxidase_CS"/>
</dbReference>
<evidence type="ECO:0000256" key="2">
    <source>
        <dbReference type="ARBA" id="ARBA00023002"/>
    </source>
</evidence>
<evidence type="ECO:0000256" key="3">
    <source>
        <dbReference type="ARBA" id="ARBA00023008"/>
    </source>
</evidence>
<organism evidence="7 8">
    <name type="scientific">Gordonia polyisoprenivorans</name>
    <dbReference type="NCBI Taxonomy" id="84595"/>
    <lineage>
        <taxon>Bacteria</taxon>
        <taxon>Bacillati</taxon>
        <taxon>Actinomycetota</taxon>
        <taxon>Actinomycetes</taxon>
        <taxon>Mycobacteriales</taxon>
        <taxon>Gordoniaceae</taxon>
        <taxon>Gordonia</taxon>
    </lineage>
</organism>
<dbReference type="CDD" id="cd13870">
    <property type="entry name" value="CuRO_2_CopA_like_1"/>
    <property type="match status" value="1"/>
</dbReference>
<dbReference type="EMBL" id="JAAXPC010000029">
    <property type="protein sequence ID" value="NKY05129.1"/>
    <property type="molecule type" value="Genomic_DNA"/>
</dbReference>
<proteinExistence type="predicted"/>
<dbReference type="PANTHER" id="PTHR11709:SF394">
    <property type="entry name" value="FI03373P-RELATED"/>
    <property type="match status" value="1"/>
</dbReference>
<keyword evidence="2" id="KW-0560">Oxidoreductase</keyword>
<sequence length="498" mass="52268">MNKTSRRDVLVGGLGLMGAGVLASCGIRSGGSATSSAVSGSFGAPRPMNAAAGQRVVDASLTATETTVDLGSGVTARTWAYGGVVPGKVVRANAGDFIRAKVTNRLPADTTIHWHGVQLRNPADGVPGVTQDPIASGDTFVYEFTAPNAGTHFFHPHVGVQIDRGLYAPLIIDDPGERGDYDDEWIVVLDDWTDGVGQNPDDILAGYQAQNGTLSGMGGMGGGSMPGMGGSSSSPLGDAGDVDYPYYLINGRVPTAPTSFSSKPGRRIRIRLINAGADTIFKVALGGHQMTVTHSDGYPVVPRTTRSLYIAMGERYDVIVTAGDGVFPLVADAEGKSGQALALLRTAAGTAPSAMVHPTELDSAALLGASDLTAADSAQLPAKNPDGTLIVQLDGQMTPYAWGINGKKYGADTPMTVHADQRVRMRMTNMTAMVHPMHIHGHSWALPASGGLRKDTVLIRPMETIVADFQADNPGDWAFHCHNIYHAEVGMMTTVRYT</sequence>
<dbReference type="SUPFAM" id="SSF49503">
    <property type="entry name" value="Cupredoxins"/>
    <property type="match status" value="3"/>
</dbReference>
<dbReference type="CDD" id="cd13861">
    <property type="entry name" value="CuRO_1_CumA_like"/>
    <property type="match status" value="1"/>
</dbReference>
<gene>
    <name evidence="7" type="ORF">HGA05_26585</name>
</gene>
<dbReference type="Pfam" id="PF00394">
    <property type="entry name" value="Cu-oxidase"/>
    <property type="match status" value="1"/>
</dbReference>
<dbReference type="InterPro" id="IPR006311">
    <property type="entry name" value="TAT_signal"/>
</dbReference>
<reference evidence="7 8" key="1">
    <citation type="submission" date="2020-04" db="EMBL/GenBank/DDBJ databases">
        <title>MicrobeNet Type strains.</title>
        <authorList>
            <person name="Nicholson A.C."/>
        </authorList>
    </citation>
    <scope>NUCLEOTIDE SEQUENCE [LARGE SCALE GENOMIC DNA]</scope>
    <source>
        <strain evidence="7 8">ATCC BAA-14</strain>
    </source>
</reference>
<feature type="domain" description="Plastocyanin-like" evidence="5">
    <location>
        <begin position="385"/>
        <end position="496"/>
    </location>
</feature>
<dbReference type="CDD" id="cd13896">
    <property type="entry name" value="CuRO_3_CopA"/>
    <property type="match status" value="1"/>
</dbReference>
<evidence type="ECO:0000259" key="4">
    <source>
        <dbReference type="Pfam" id="PF00394"/>
    </source>
</evidence>
<dbReference type="PANTHER" id="PTHR11709">
    <property type="entry name" value="MULTI-COPPER OXIDASE"/>
    <property type="match status" value="1"/>
</dbReference>
<feature type="domain" description="Plastocyanin-like" evidence="6">
    <location>
        <begin position="64"/>
        <end position="175"/>
    </location>
</feature>
<accession>A0A846WTY8</accession>
<feature type="domain" description="Plastocyanin-like" evidence="4">
    <location>
        <begin position="241"/>
        <end position="345"/>
    </location>
</feature>
<dbReference type="Pfam" id="PF07731">
    <property type="entry name" value="Cu-oxidase_2"/>
    <property type="match status" value="1"/>
</dbReference>
<evidence type="ECO:0000256" key="1">
    <source>
        <dbReference type="ARBA" id="ARBA00022723"/>
    </source>
</evidence>
<evidence type="ECO:0000259" key="5">
    <source>
        <dbReference type="Pfam" id="PF07731"/>
    </source>
</evidence>
<dbReference type="GO" id="GO:0016491">
    <property type="term" value="F:oxidoreductase activity"/>
    <property type="evidence" value="ECO:0007669"/>
    <property type="project" value="UniProtKB-KW"/>
</dbReference>
<evidence type="ECO:0000259" key="6">
    <source>
        <dbReference type="Pfam" id="PF07732"/>
    </source>
</evidence>
<dbReference type="PROSITE" id="PS51318">
    <property type="entry name" value="TAT"/>
    <property type="match status" value="1"/>
</dbReference>
<dbReference type="Pfam" id="PF07732">
    <property type="entry name" value="Cu-oxidase_3"/>
    <property type="match status" value="1"/>
</dbReference>
<keyword evidence="3" id="KW-0186">Copper</keyword>
<dbReference type="InterPro" id="IPR045087">
    <property type="entry name" value="Cu-oxidase_fam"/>
</dbReference>
<dbReference type="PROSITE" id="PS00080">
    <property type="entry name" value="MULTICOPPER_OXIDASE2"/>
    <property type="match status" value="1"/>
</dbReference>
<evidence type="ECO:0000313" key="8">
    <source>
        <dbReference type="Proteomes" id="UP000563898"/>
    </source>
</evidence>
<dbReference type="Proteomes" id="UP000563898">
    <property type="component" value="Unassembled WGS sequence"/>
</dbReference>
<dbReference type="PROSITE" id="PS51257">
    <property type="entry name" value="PROKAR_LIPOPROTEIN"/>
    <property type="match status" value="1"/>
</dbReference>
<dbReference type="InterPro" id="IPR002355">
    <property type="entry name" value="Cu_oxidase_Cu_BS"/>
</dbReference>
<dbReference type="InterPro" id="IPR011706">
    <property type="entry name" value="Cu-oxidase_C"/>
</dbReference>
<dbReference type="InterPro" id="IPR001117">
    <property type="entry name" value="Cu-oxidase_2nd"/>
</dbReference>
<keyword evidence="1" id="KW-0479">Metal-binding</keyword>
<dbReference type="GO" id="GO:0005507">
    <property type="term" value="F:copper ion binding"/>
    <property type="evidence" value="ECO:0007669"/>
    <property type="project" value="InterPro"/>
</dbReference>
<dbReference type="InterPro" id="IPR011707">
    <property type="entry name" value="Cu-oxidase-like_N"/>
</dbReference>
<dbReference type="InterPro" id="IPR008972">
    <property type="entry name" value="Cupredoxin"/>
</dbReference>
<dbReference type="InterPro" id="IPR034279">
    <property type="entry name" value="CuRO_3_CopA"/>
</dbReference>
<comment type="caution">
    <text evidence="7">The sequence shown here is derived from an EMBL/GenBank/DDBJ whole genome shotgun (WGS) entry which is preliminary data.</text>
</comment>
<protein>
    <submittedName>
        <fullName evidence="7">Multicopper oxidase family protein</fullName>
    </submittedName>
</protein>
<dbReference type="PROSITE" id="PS00079">
    <property type="entry name" value="MULTICOPPER_OXIDASE1"/>
    <property type="match status" value="1"/>
</dbReference>
<dbReference type="AlphaFoldDB" id="A0A846WTY8"/>
<dbReference type="Gene3D" id="2.60.40.420">
    <property type="entry name" value="Cupredoxins - blue copper proteins"/>
    <property type="match status" value="3"/>
</dbReference>